<evidence type="ECO:0000256" key="2">
    <source>
        <dbReference type="ARBA" id="ARBA00004906"/>
    </source>
</evidence>
<feature type="coiled-coil region" evidence="11">
    <location>
        <begin position="212"/>
        <end position="239"/>
    </location>
</feature>
<evidence type="ECO:0000256" key="11">
    <source>
        <dbReference type="SAM" id="Coils"/>
    </source>
</evidence>
<dbReference type="SMART" id="SM00396">
    <property type="entry name" value="ZnF_UBR1"/>
    <property type="match status" value="1"/>
</dbReference>
<keyword evidence="5 10" id="KW-0863">Zinc-finger</keyword>
<dbReference type="GO" id="GO:0000151">
    <property type="term" value="C:ubiquitin ligase complex"/>
    <property type="evidence" value="ECO:0007669"/>
    <property type="project" value="TreeGrafter"/>
</dbReference>
<dbReference type="Gene3D" id="2.10.110.30">
    <property type="match status" value="1"/>
</dbReference>
<feature type="zinc finger region" description="UBR-type" evidence="9">
    <location>
        <begin position="474"/>
        <end position="546"/>
    </location>
</feature>
<comment type="catalytic activity">
    <reaction evidence="1 10">
        <text>S-ubiquitinyl-[E2 ubiquitin-conjugating enzyme]-L-cysteine + [acceptor protein]-L-lysine = [E2 ubiquitin-conjugating enzyme]-L-cysteine + N(6)-ubiquitinyl-[acceptor protein]-L-lysine.</text>
        <dbReference type="EC" id="2.3.2.27"/>
    </reaction>
</comment>
<keyword evidence="7 10" id="KW-0862">Zinc</keyword>
<sequence>MVLQEVQEEIEEYRAKCDALKSTWLAANQNFLYFQKMAHEDLEKAKSIMTKSQFETWENLRKRDAKYEERRDSYSVYAHGEGLPENKKEEVSSKYKLVKKSEIQELQSRLNELNEEIKKKEENCSDKSAEKIIKLEDSIENLYSLLEFENGEYERELEEYTEIETNFRDLEEAVKDRVEELSSEFNASEKSRQLSEYDEIIHRNQNGLLERLDKIRESRKSQKREIENARKERKLAEAARSEFDIIPEASVDYLNDSHAMQRLQIVLATEVSSREKLEKVFLDDRIEIEENINKMLVDAHEQESKHKQNLHKLEQLVAKERQQHESESIERSWQQENFQKLKNDYLEKKKEKEVRIRNLTAAIHLMDNPEDWIDAEGEGAEIFKDVEVGYDSNDPMLKALAGSDDSSLYSALVQYVYSQCFGIVKTPDSLKSVGIYLDEERVKKITYKLTAMILETCDPVSGLNKLSLRDQGSTVCGRIFTRGEYLYSCKDCGVDPTCVMCPACFNASEHVNCRYRVSRSGGGGGTCDCGDVEAWKNHPTCRNHSKKEQVETSESDKILRIRIKRLFSQILRLAVELLYDDVCTTACLSEKLMKNVENTDLSALEDTSSECALILYNDEVHSYDQVERMLKESVNATTEQAHIYATHIDKKGRTSLKTGSRADCEEVLKIIRFEGKDKLPKIKLLIIDSNILALQEVTYRLLSWMNWLAGQGEIFRSAFCDAYLSSGFCPRRCILEDTTTSFLTHIMISDIHTWKAVRSIMMKNLLETMLKDPENKMKVAEIFTEHYQQIYDNFFYKDDHDQQFSSSSISVQIFTTPTVVKELMHSHGLFEKIGKMTYDWYFPINDKTGMRELKILTDRKPGNRAQCYPIDITYILHNPPNSDDENLRTVVKDGIFWLLEMFRLFEARDGVKWSHKNHVENEPDWENLMTFIFSVQSTYTRLLQWAHRDEFVADYCISTILERYLQKSDDEFPPKSYDRNVLNEKFNFIPIDVQTKKVHIYNMYSRIFTHCISSPEISSRYNSHQIAYSCHKSLESLCIAAQSKAGFWKKNGQSHQFTMFYYSDQRCKRLLSNMDLQAAQLMVCHLDPNEFLATFIDGIGLNNAWLFNNDPAVEKANISEHQKFIAKDQYLKQMAKEITYMPSLLDEFLLILIRIITEPFLESSTISKGQQIRRSLIHILALDYLPWSKIKKKLDHRYDSDVASQAEELLEELSQNKNVKGVRHYSLKAVMAKEWERYNIGYENAEQSKALEHMSHLLKSEPKGLKDSIFIPKKNFDQRHPFDRVFGILDCSLFIKLTKLVLKLDDPLDSAVEKLGYLLALALLHGRGAWIKEQKVDEQLAEWGKANSGSKTTFPWLEWIQSQIGNSANDETAAKESKSEWKKRAAASRAAMLAKMKKQQSSVMKNFTDVFGKSEEMLMQEDEIMSEDSEFQVAPEITELFVDRDDKCSMSKINMVDDVWTCILCQSDTQVETESEDPLVMLGYFEESTVLDRYKTRDGVLSDHELFLNSDWSRPLDAKSATHLTSCGHVLHYSCFEKSLEMAKNNENRYAQLRTMREGNWKLTKEFTCMLCSRLCNTVLPLLDRETHRRLRFEPKRNKIEENKQPEPMKKDIKLFEWLSELQEEFGFAKKHEPKNYVVNLGEIDMGELVDDILAQDDPNDNNESGETPQTRMLTRLAKKQQESQNNRNMEVDLNARVNNSFDSDKLDEESIGSSDSEDREFRLSKFSQILYRHRDIHNKFEKNGKGHYLTSSYSISTSEVLLRYDKKPLMGSLPVRKDKALEFLIRSSLYLQQPFFGNMSYEEDDGVAATRQDARVLIKNIIADPRMTSDVPAFLTLDLFHAYFTLLLDLPYLDHLKPLQYQKLADKSFFRLFLAAQITQIAINTSEVPEDHKTVVDNGEAQLFSELVNQLRDYRGLEPLKAAPASIYSHFIECLSPFIRKVSLLLMYLNLLQPPPELSDGKTSWNSMCLCLGIPTLLCELFDADGGALEPYAQRWIKQLIASEEKFELKESLHDVSFPQLIEIPSLAILPSDYRNVLTEVANAECDARIEQNKKMSASGQSREPICTHIKNPAVCLFCNKVVCVLSDCCSEKINDTLYGGGMKHAMSCGKGVGLFMLVAFADRNPWTDHVFQFCSGVKIILRDPDVVGIQSDILTRTDLFRTRKVKPIQCGLVNFDLPYVDSHGEPDRGLKSGAKLLLSSDNYERVRREWLAHEISDSVSREIELGSNRIHFVSNSWYSF</sequence>
<dbReference type="GO" id="GO:0016567">
    <property type="term" value="P:protein ubiquitination"/>
    <property type="evidence" value="ECO:0007669"/>
    <property type="project" value="UniProtKB-UniRule"/>
</dbReference>
<name>E4XBA8_OIKDI</name>
<keyword evidence="6 10" id="KW-0833">Ubl conjugation pathway</keyword>
<dbReference type="FunFam" id="2.10.110.30:FF:000001">
    <property type="entry name" value="E3 ubiquitin-protein ligase UBR2 isoform 1"/>
    <property type="match status" value="1"/>
</dbReference>
<protein>
    <recommendedName>
        <fullName evidence="10">E3 ubiquitin-protein ligase</fullName>
        <ecNumber evidence="10">2.3.2.27</ecNumber>
    </recommendedName>
</protein>
<keyword evidence="14" id="KW-1185">Reference proteome</keyword>
<organism evidence="13 14">
    <name type="scientific">Oikopleura dioica</name>
    <name type="common">Tunicate</name>
    <dbReference type="NCBI Taxonomy" id="34765"/>
    <lineage>
        <taxon>Eukaryota</taxon>
        <taxon>Metazoa</taxon>
        <taxon>Chordata</taxon>
        <taxon>Tunicata</taxon>
        <taxon>Appendicularia</taxon>
        <taxon>Copelata</taxon>
        <taxon>Oikopleuridae</taxon>
        <taxon>Oikopleura</taxon>
    </lineage>
</organism>
<feature type="coiled-coil region" evidence="11">
    <location>
        <begin position="303"/>
        <end position="362"/>
    </location>
</feature>
<proteinExistence type="inferred from homology"/>
<dbReference type="InterPro" id="IPR003126">
    <property type="entry name" value="Znf_UBR"/>
</dbReference>
<evidence type="ECO:0000256" key="9">
    <source>
        <dbReference type="PROSITE-ProRule" id="PRU00508"/>
    </source>
</evidence>
<evidence type="ECO:0000256" key="8">
    <source>
        <dbReference type="ARBA" id="ARBA00046341"/>
    </source>
</evidence>
<dbReference type="PANTHER" id="PTHR21497:SF24">
    <property type="entry name" value="E3 UBIQUITIN-PROTEIN LIGASE UBR1"/>
    <property type="match status" value="1"/>
</dbReference>
<keyword evidence="4 10" id="KW-0479">Metal-binding</keyword>
<evidence type="ECO:0000256" key="10">
    <source>
        <dbReference type="RuleBase" id="RU366018"/>
    </source>
</evidence>
<dbReference type="Pfam" id="PF02617">
    <property type="entry name" value="ClpS"/>
    <property type="match status" value="1"/>
</dbReference>
<dbReference type="Gene3D" id="3.30.1390.10">
    <property type="match status" value="1"/>
</dbReference>
<evidence type="ECO:0000313" key="13">
    <source>
        <dbReference type="EMBL" id="CBY08791.1"/>
    </source>
</evidence>
<dbReference type="UniPathway" id="UPA00143"/>
<gene>
    <name evidence="13" type="ORF">GSOID_T00005629001</name>
</gene>
<dbReference type="Proteomes" id="UP000001307">
    <property type="component" value="Unassembled WGS sequence"/>
</dbReference>
<dbReference type="PANTHER" id="PTHR21497">
    <property type="entry name" value="UBIQUITIN LIGASE E3 ALPHA-RELATED"/>
    <property type="match status" value="1"/>
</dbReference>
<dbReference type="EMBL" id="FN653033">
    <property type="protein sequence ID" value="CBY08791.1"/>
    <property type="molecule type" value="Genomic_DNA"/>
</dbReference>
<comment type="pathway">
    <text evidence="2 10">Protein modification; protein ubiquitination.</text>
</comment>
<evidence type="ECO:0000259" key="12">
    <source>
        <dbReference type="PROSITE" id="PS51157"/>
    </source>
</evidence>
<dbReference type="Pfam" id="PF02207">
    <property type="entry name" value="zf-UBR"/>
    <property type="match status" value="1"/>
</dbReference>
<comment type="similarity">
    <text evidence="8 10">Belongs to the E3 ubiquitin-protein ligase UBR1-like family.</text>
</comment>
<accession>E4XBA8</accession>
<evidence type="ECO:0000256" key="7">
    <source>
        <dbReference type="ARBA" id="ARBA00022833"/>
    </source>
</evidence>
<dbReference type="Pfam" id="PF18995">
    <property type="entry name" value="PRT6_C"/>
    <property type="match status" value="2"/>
</dbReference>
<reference evidence="13 14" key="1">
    <citation type="journal article" date="2010" name="Science">
        <title>Plasticity of animal genome architecture unmasked by rapid evolution of a pelagic tunicate.</title>
        <authorList>
            <person name="Denoeud F."/>
            <person name="Henriet S."/>
            <person name="Mungpakdee S."/>
            <person name="Aury J.M."/>
            <person name="Da Silva C."/>
            <person name="Brinkmann H."/>
            <person name="Mikhaleva J."/>
            <person name="Olsen L.C."/>
            <person name="Jubin C."/>
            <person name="Canestro C."/>
            <person name="Bouquet J.M."/>
            <person name="Danks G."/>
            <person name="Poulain J."/>
            <person name="Campsteijn C."/>
            <person name="Adamski M."/>
            <person name="Cross I."/>
            <person name="Yadetie F."/>
            <person name="Muffato M."/>
            <person name="Louis A."/>
            <person name="Butcher S."/>
            <person name="Tsagkogeorga G."/>
            <person name="Konrad A."/>
            <person name="Singh S."/>
            <person name="Jensen M.F."/>
            <person name="Cong E.H."/>
            <person name="Eikeseth-Otteraa H."/>
            <person name="Noel B."/>
            <person name="Anthouard V."/>
            <person name="Porcel B.M."/>
            <person name="Kachouri-Lafond R."/>
            <person name="Nishino A."/>
            <person name="Ugolini M."/>
            <person name="Chourrout P."/>
            <person name="Nishida H."/>
            <person name="Aasland R."/>
            <person name="Huzurbazar S."/>
            <person name="Westhof E."/>
            <person name="Delsuc F."/>
            <person name="Lehrach H."/>
            <person name="Reinhardt R."/>
            <person name="Weissenbach J."/>
            <person name="Roy S.W."/>
            <person name="Artiguenave F."/>
            <person name="Postlethwait J.H."/>
            <person name="Manak J.R."/>
            <person name="Thompson E.M."/>
            <person name="Jaillon O."/>
            <person name="Du Pasquier L."/>
            <person name="Boudinot P."/>
            <person name="Liberles D.A."/>
            <person name="Volff J.N."/>
            <person name="Philippe H."/>
            <person name="Lenhard B."/>
            <person name="Roest Crollius H."/>
            <person name="Wincker P."/>
            <person name="Chourrout D."/>
        </authorList>
    </citation>
    <scope>NUCLEOTIDE SEQUENCE [LARGE SCALE GENOMIC DNA]</scope>
</reference>
<dbReference type="GO" id="GO:0008270">
    <property type="term" value="F:zinc ion binding"/>
    <property type="evidence" value="ECO:0007669"/>
    <property type="project" value="UniProtKB-UniRule"/>
</dbReference>
<dbReference type="GO" id="GO:0061630">
    <property type="term" value="F:ubiquitin protein ligase activity"/>
    <property type="evidence" value="ECO:0007669"/>
    <property type="project" value="UniProtKB-UniRule"/>
</dbReference>
<dbReference type="InterPro" id="IPR003769">
    <property type="entry name" value="ClpS_core"/>
</dbReference>
<keyword evidence="11" id="KW-0175">Coiled coil</keyword>
<feature type="domain" description="UBR-type" evidence="12">
    <location>
        <begin position="474"/>
        <end position="546"/>
    </location>
</feature>
<dbReference type="GO" id="GO:0071596">
    <property type="term" value="P:ubiquitin-dependent protein catabolic process via the N-end rule pathway"/>
    <property type="evidence" value="ECO:0007669"/>
    <property type="project" value="UniProtKB-UniRule"/>
</dbReference>
<dbReference type="InterPro" id="IPR044046">
    <property type="entry name" value="E3_ligase_UBR-like_C"/>
</dbReference>
<dbReference type="InterPro" id="IPR014719">
    <property type="entry name" value="Ribosomal_bL12_C/ClpS-like"/>
</dbReference>
<evidence type="ECO:0000256" key="4">
    <source>
        <dbReference type="ARBA" id="ARBA00022723"/>
    </source>
</evidence>
<feature type="coiled-coil region" evidence="11">
    <location>
        <begin position="96"/>
        <end position="173"/>
    </location>
</feature>
<dbReference type="CDD" id="cd19672">
    <property type="entry name" value="UBR-box_UBR1_like"/>
    <property type="match status" value="1"/>
</dbReference>
<evidence type="ECO:0000256" key="3">
    <source>
        <dbReference type="ARBA" id="ARBA00022679"/>
    </source>
</evidence>
<dbReference type="InterPro" id="IPR055194">
    <property type="entry name" value="UBR1-like_WH"/>
</dbReference>
<evidence type="ECO:0000256" key="5">
    <source>
        <dbReference type="ARBA" id="ARBA00022771"/>
    </source>
</evidence>
<evidence type="ECO:0000256" key="6">
    <source>
        <dbReference type="ARBA" id="ARBA00022786"/>
    </source>
</evidence>
<dbReference type="InterPro" id="IPR039164">
    <property type="entry name" value="UBR1-like"/>
</dbReference>
<keyword evidence="3 10" id="KW-0808">Transferase</keyword>
<dbReference type="OrthoDB" id="26387at2759"/>
<dbReference type="InParanoid" id="E4XBA8"/>
<dbReference type="PROSITE" id="PS51157">
    <property type="entry name" value="ZF_UBR"/>
    <property type="match status" value="1"/>
</dbReference>
<dbReference type="Pfam" id="PF22960">
    <property type="entry name" value="WHD_UBR1"/>
    <property type="match status" value="1"/>
</dbReference>
<dbReference type="SUPFAM" id="SSF54736">
    <property type="entry name" value="ClpS-like"/>
    <property type="match status" value="1"/>
</dbReference>
<dbReference type="EC" id="2.3.2.27" evidence="10"/>
<comment type="function">
    <text evidence="10">Ubiquitin ligase protein which is a component of the N-end rule pathway. Recognizes and binds to proteins bearing specific N-terminal residues that are destabilizing according to the N-end rule, leading to their ubiquitination and subsequent degradation.</text>
</comment>
<evidence type="ECO:0000313" key="14">
    <source>
        <dbReference type="Proteomes" id="UP000001307"/>
    </source>
</evidence>
<evidence type="ECO:0000256" key="1">
    <source>
        <dbReference type="ARBA" id="ARBA00000900"/>
    </source>
</evidence>
<dbReference type="GO" id="GO:0005737">
    <property type="term" value="C:cytoplasm"/>
    <property type="evidence" value="ECO:0007669"/>
    <property type="project" value="TreeGrafter"/>
</dbReference>